<dbReference type="HAMAP" id="MF_00151">
    <property type="entry name" value="PPAT_bact"/>
    <property type="match status" value="1"/>
</dbReference>
<dbReference type="GO" id="GO:0005524">
    <property type="term" value="F:ATP binding"/>
    <property type="evidence" value="ECO:0007669"/>
    <property type="project" value="UniProtKB-KW"/>
</dbReference>
<dbReference type="InterPro" id="IPR014729">
    <property type="entry name" value="Rossmann-like_a/b/a_fold"/>
</dbReference>
<feature type="domain" description="Cytidyltransferase-like" evidence="10">
    <location>
        <begin position="5"/>
        <end position="133"/>
    </location>
</feature>
<dbReference type="Gene3D" id="3.40.50.620">
    <property type="entry name" value="HUPs"/>
    <property type="match status" value="1"/>
</dbReference>
<keyword evidence="6 9" id="KW-0460">Magnesium</keyword>
<dbReference type="CDD" id="cd02163">
    <property type="entry name" value="PPAT"/>
    <property type="match status" value="1"/>
</dbReference>
<keyword evidence="1 9" id="KW-0963">Cytoplasm</keyword>
<keyword evidence="4 9" id="KW-0547">Nucleotide-binding</keyword>
<organism evidence="11 12">
    <name type="scientific">Psychracetigena formicireducens</name>
    <dbReference type="NCBI Taxonomy" id="2986056"/>
    <lineage>
        <taxon>Bacteria</taxon>
        <taxon>Bacillati</taxon>
        <taxon>Candidatus Lithacetigenota</taxon>
        <taxon>Candidatus Psychracetigena</taxon>
    </lineage>
</organism>
<dbReference type="PANTHER" id="PTHR21342">
    <property type="entry name" value="PHOSPHOPANTETHEINE ADENYLYLTRANSFERASE"/>
    <property type="match status" value="1"/>
</dbReference>
<dbReference type="InterPro" id="IPR001980">
    <property type="entry name" value="PPAT"/>
</dbReference>
<dbReference type="GO" id="GO:0005737">
    <property type="term" value="C:cytoplasm"/>
    <property type="evidence" value="ECO:0007669"/>
    <property type="project" value="UniProtKB-SubCell"/>
</dbReference>
<evidence type="ECO:0000256" key="8">
    <source>
        <dbReference type="ARBA" id="ARBA00029346"/>
    </source>
</evidence>
<evidence type="ECO:0000256" key="9">
    <source>
        <dbReference type="HAMAP-Rule" id="MF_00151"/>
    </source>
</evidence>
<dbReference type="Pfam" id="PF01467">
    <property type="entry name" value="CTP_transf_like"/>
    <property type="match status" value="1"/>
</dbReference>
<comment type="subcellular location">
    <subcellularLocation>
        <location evidence="9">Cytoplasm</location>
    </subcellularLocation>
</comment>
<evidence type="ECO:0000256" key="2">
    <source>
        <dbReference type="ARBA" id="ARBA00022679"/>
    </source>
</evidence>
<evidence type="ECO:0000313" key="11">
    <source>
        <dbReference type="EMBL" id="MBT9144470.1"/>
    </source>
</evidence>
<feature type="binding site" evidence="9">
    <location>
        <position position="73"/>
    </location>
    <ligand>
        <name>substrate</name>
    </ligand>
</feature>
<gene>
    <name evidence="9 11" type="primary">coaD</name>
    <name evidence="11" type="ORF">DDT42_00311</name>
</gene>
<name>A0A9E2BF60_PSYF1</name>
<feature type="binding site" evidence="9">
    <location>
        <position position="41"/>
    </location>
    <ligand>
        <name>substrate</name>
    </ligand>
</feature>
<comment type="function">
    <text evidence="9">Reversibly transfers an adenylyl group from ATP to 4'-phosphopantetheine, yielding dephospho-CoA (dPCoA) and pyrophosphate.</text>
</comment>
<dbReference type="GO" id="GO:0015937">
    <property type="term" value="P:coenzyme A biosynthetic process"/>
    <property type="evidence" value="ECO:0007669"/>
    <property type="project" value="UniProtKB-UniRule"/>
</dbReference>
<dbReference type="EMBL" id="QLTW01000009">
    <property type="protein sequence ID" value="MBT9144470.1"/>
    <property type="molecule type" value="Genomic_DNA"/>
</dbReference>
<dbReference type="NCBIfam" id="TIGR01510">
    <property type="entry name" value="coaD_prev_kdtB"/>
    <property type="match status" value="1"/>
</dbReference>
<keyword evidence="7 9" id="KW-0173">Coenzyme A biosynthesis</keyword>
<evidence type="ECO:0000256" key="6">
    <source>
        <dbReference type="ARBA" id="ARBA00022842"/>
    </source>
</evidence>
<dbReference type="SUPFAM" id="SSF52374">
    <property type="entry name" value="Nucleotidylyl transferase"/>
    <property type="match status" value="1"/>
</dbReference>
<comment type="catalytic activity">
    <reaction evidence="8 9">
        <text>(R)-4'-phosphopantetheine + ATP + H(+) = 3'-dephospho-CoA + diphosphate</text>
        <dbReference type="Rhea" id="RHEA:19801"/>
        <dbReference type="ChEBI" id="CHEBI:15378"/>
        <dbReference type="ChEBI" id="CHEBI:30616"/>
        <dbReference type="ChEBI" id="CHEBI:33019"/>
        <dbReference type="ChEBI" id="CHEBI:57328"/>
        <dbReference type="ChEBI" id="CHEBI:61723"/>
        <dbReference type="EC" id="2.7.7.3"/>
    </reaction>
</comment>
<feature type="binding site" evidence="9">
    <location>
        <position position="9"/>
    </location>
    <ligand>
        <name>substrate</name>
    </ligand>
</feature>
<evidence type="ECO:0000256" key="7">
    <source>
        <dbReference type="ARBA" id="ARBA00022993"/>
    </source>
</evidence>
<dbReference type="NCBIfam" id="TIGR00125">
    <property type="entry name" value="cyt_tran_rel"/>
    <property type="match status" value="1"/>
</dbReference>
<sequence>MKKAVYAGTFDPITMGHLDVIERVARIFDFLYIGIAAEVKKQVLFSAEERYELVKETTKHLKNVEAHLFSGLLVEFVKSMEAKIIIRGLRALSDFEYEFEIASANKNLYPEVDTLFLLTSLEYSFLSSSLVKEVAMLGGSVEKWVPPVVDKKLRDKYKSISHE</sequence>
<accession>A0A9E2BF60</accession>
<dbReference type="PRINTS" id="PR01020">
    <property type="entry name" value="LPSBIOSNTHSS"/>
</dbReference>
<dbReference type="AlphaFoldDB" id="A0A9E2BF60"/>
<keyword evidence="2 9" id="KW-0808">Transferase</keyword>
<reference evidence="11 12" key="1">
    <citation type="journal article" date="2021" name="bioRxiv">
        <title>Unique metabolic strategies in Hadean analogues reveal hints for primordial physiology.</title>
        <authorList>
            <person name="Nobu M.K."/>
            <person name="Nakai R."/>
            <person name="Tamazawa S."/>
            <person name="Mori H."/>
            <person name="Toyoda A."/>
            <person name="Ijiri A."/>
            <person name="Suzuki S."/>
            <person name="Kurokawa K."/>
            <person name="Kamagata Y."/>
            <person name="Tamaki H."/>
        </authorList>
    </citation>
    <scope>NUCLEOTIDE SEQUENCE [LARGE SCALE GENOMIC DNA]</scope>
    <source>
        <strain evidence="11">BS525</strain>
    </source>
</reference>
<evidence type="ECO:0000256" key="3">
    <source>
        <dbReference type="ARBA" id="ARBA00022695"/>
    </source>
</evidence>
<dbReference type="Proteomes" id="UP000811545">
    <property type="component" value="Unassembled WGS sequence"/>
</dbReference>
<comment type="cofactor">
    <cofactor evidence="9">
        <name>Mg(2+)</name>
        <dbReference type="ChEBI" id="CHEBI:18420"/>
    </cofactor>
</comment>
<feature type="binding site" evidence="9">
    <location>
        <position position="17"/>
    </location>
    <ligand>
        <name>ATP</name>
        <dbReference type="ChEBI" id="CHEBI:30616"/>
    </ligand>
</feature>
<dbReference type="PANTHER" id="PTHR21342:SF1">
    <property type="entry name" value="PHOSPHOPANTETHEINE ADENYLYLTRANSFERASE"/>
    <property type="match status" value="1"/>
</dbReference>
<protein>
    <recommendedName>
        <fullName evidence="9">Phosphopantetheine adenylyltransferase</fullName>
        <ecNumber evidence="9">2.7.7.3</ecNumber>
    </recommendedName>
    <alternativeName>
        <fullName evidence="9">Dephospho-CoA pyrophosphorylase</fullName>
    </alternativeName>
    <alternativeName>
        <fullName evidence="9">Pantetheine-phosphate adenylyltransferase</fullName>
        <shortName evidence="9">PPAT</shortName>
    </alternativeName>
</protein>
<feature type="binding site" evidence="9">
    <location>
        <begin position="88"/>
        <end position="90"/>
    </location>
    <ligand>
        <name>ATP</name>
        <dbReference type="ChEBI" id="CHEBI:30616"/>
    </ligand>
</feature>
<evidence type="ECO:0000313" key="12">
    <source>
        <dbReference type="Proteomes" id="UP000811545"/>
    </source>
</evidence>
<feature type="binding site" evidence="9">
    <location>
        <position position="98"/>
    </location>
    <ligand>
        <name>ATP</name>
        <dbReference type="ChEBI" id="CHEBI:30616"/>
    </ligand>
</feature>
<dbReference type="InterPro" id="IPR004821">
    <property type="entry name" value="Cyt_trans-like"/>
</dbReference>
<proteinExistence type="inferred from homology"/>
<evidence type="ECO:0000256" key="5">
    <source>
        <dbReference type="ARBA" id="ARBA00022840"/>
    </source>
</evidence>
<dbReference type="EC" id="2.7.7.3" evidence="9"/>
<feature type="binding site" evidence="9">
    <location>
        <position position="87"/>
    </location>
    <ligand>
        <name>substrate</name>
    </ligand>
</feature>
<comment type="subunit">
    <text evidence="9">Homohexamer.</text>
</comment>
<feature type="binding site" evidence="9">
    <location>
        <begin position="9"/>
        <end position="10"/>
    </location>
    <ligand>
        <name>ATP</name>
        <dbReference type="ChEBI" id="CHEBI:30616"/>
    </ligand>
</feature>
<dbReference type="GO" id="GO:0004595">
    <property type="term" value="F:pantetheine-phosphate adenylyltransferase activity"/>
    <property type="evidence" value="ECO:0007669"/>
    <property type="project" value="UniProtKB-UniRule"/>
</dbReference>
<evidence type="ECO:0000259" key="10">
    <source>
        <dbReference type="Pfam" id="PF01467"/>
    </source>
</evidence>
<keyword evidence="5 9" id="KW-0067">ATP-binding</keyword>
<keyword evidence="3 9" id="KW-0548">Nucleotidyltransferase</keyword>
<evidence type="ECO:0000256" key="4">
    <source>
        <dbReference type="ARBA" id="ARBA00022741"/>
    </source>
</evidence>
<comment type="pathway">
    <text evidence="9">Cofactor biosynthesis; coenzyme A biosynthesis; CoA from (R)-pantothenate: step 4/5.</text>
</comment>
<evidence type="ECO:0000256" key="1">
    <source>
        <dbReference type="ARBA" id="ARBA00022490"/>
    </source>
</evidence>
<comment type="caution">
    <text evidence="11">The sequence shown here is derived from an EMBL/GenBank/DDBJ whole genome shotgun (WGS) entry which is preliminary data.</text>
</comment>
<comment type="similarity">
    <text evidence="9">Belongs to the bacterial CoaD family.</text>
</comment>
<feature type="binding site" evidence="9">
    <location>
        <begin position="123"/>
        <end position="129"/>
    </location>
    <ligand>
        <name>ATP</name>
        <dbReference type="ChEBI" id="CHEBI:30616"/>
    </ligand>
</feature>
<feature type="site" description="Transition state stabilizer" evidence="9">
    <location>
        <position position="17"/>
    </location>
</feature>